<dbReference type="PANTHER" id="PTHR33236">
    <property type="entry name" value="INTRAFLAGELLAR TRANSPORT PROTEIN 122 FAMILY PROTEIN-RELATED"/>
    <property type="match status" value="1"/>
</dbReference>
<dbReference type="AlphaFoldDB" id="A0A182TF82"/>
<dbReference type="SUPFAM" id="SSF49854">
    <property type="entry name" value="Spermadhesin, CUB domain"/>
    <property type="match status" value="1"/>
</dbReference>
<dbReference type="STRING" id="34690.A0A182TF82"/>
<protein>
    <recommendedName>
        <fullName evidence="3">CUB domain-containing protein</fullName>
    </recommendedName>
</protein>
<dbReference type="EnsemblMetazoa" id="AMEC001233-RA">
    <property type="protein sequence ID" value="AMEC001233-PA"/>
    <property type="gene ID" value="AMEC001233"/>
</dbReference>
<dbReference type="Gene3D" id="2.60.120.290">
    <property type="entry name" value="Spermadhesin, CUB domain"/>
    <property type="match status" value="1"/>
</dbReference>
<feature type="domain" description="CUB" evidence="3">
    <location>
        <begin position="77"/>
        <end position="193"/>
    </location>
</feature>
<dbReference type="InterPro" id="IPR058698">
    <property type="entry name" value="CUB_metazoa"/>
</dbReference>
<reference evidence="5" key="1">
    <citation type="submission" date="2014-01" db="EMBL/GenBank/DDBJ databases">
        <title>The Genome Sequence of Anopheles melas CM1001059_A (V2).</title>
        <authorList>
            <consortium name="The Broad Institute Genomics Platform"/>
            <person name="Neafsey D.E."/>
            <person name="Besansky N."/>
            <person name="Howell P."/>
            <person name="Walton C."/>
            <person name="Young S.K."/>
            <person name="Zeng Q."/>
            <person name="Gargeya S."/>
            <person name="Fitzgerald M."/>
            <person name="Haas B."/>
            <person name="Abouelleil A."/>
            <person name="Allen A.W."/>
            <person name="Alvarado L."/>
            <person name="Arachchi H.M."/>
            <person name="Berlin A.M."/>
            <person name="Chapman S.B."/>
            <person name="Gainer-Dewar J."/>
            <person name="Goldberg J."/>
            <person name="Griggs A."/>
            <person name="Gujja S."/>
            <person name="Hansen M."/>
            <person name="Howarth C."/>
            <person name="Imamovic A."/>
            <person name="Ireland A."/>
            <person name="Larimer J."/>
            <person name="McCowan C."/>
            <person name="Murphy C."/>
            <person name="Pearson M."/>
            <person name="Poon T.W."/>
            <person name="Priest M."/>
            <person name="Roberts A."/>
            <person name="Saif S."/>
            <person name="Shea T."/>
            <person name="Sisk P."/>
            <person name="Sykes S."/>
            <person name="Wortman J."/>
            <person name="Nusbaum C."/>
            <person name="Birren B."/>
        </authorList>
    </citation>
    <scope>NUCLEOTIDE SEQUENCE [LARGE SCALE GENOMIC DNA]</scope>
    <source>
        <strain evidence="5">CM1001059</strain>
    </source>
</reference>
<keyword evidence="5" id="KW-1185">Reference proteome</keyword>
<feature type="domain" description="CUB" evidence="3">
    <location>
        <begin position="205"/>
        <end position="381"/>
    </location>
</feature>
<dbReference type="VEuPathDB" id="VectorBase:AMEC001233"/>
<evidence type="ECO:0000256" key="2">
    <source>
        <dbReference type="PROSITE-ProRule" id="PRU00059"/>
    </source>
</evidence>
<dbReference type="Pfam" id="PF26080">
    <property type="entry name" value="CUB_animal"/>
    <property type="match status" value="1"/>
</dbReference>
<dbReference type="PROSITE" id="PS01180">
    <property type="entry name" value="CUB"/>
    <property type="match status" value="2"/>
</dbReference>
<comment type="caution">
    <text evidence="2">Lacks conserved residue(s) required for the propagation of feature annotation.</text>
</comment>
<name>A0A182TF82_9DIPT</name>
<evidence type="ECO:0000259" key="3">
    <source>
        <dbReference type="PROSITE" id="PS01180"/>
    </source>
</evidence>
<dbReference type="Pfam" id="PF00431">
    <property type="entry name" value="CUB"/>
    <property type="match status" value="1"/>
</dbReference>
<dbReference type="PANTHER" id="PTHR33236:SF5">
    <property type="entry name" value="CUB DOMAIN-CONTAINING PROTEIN"/>
    <property type="match status" value="1"/>
</dbReference>
<sequence length="456" mass="47872">MDVIGSNELDVVQAGAQRSGRFFPFYTIGRIANVPCTSPSGLSGTCLIAGECKDNGGLASGSCSSRTNQAVCYTKSCGGSTNLNSTYFTNSGFPGPYNGGGTCTFTVNPSSGICQLRIDFRSLTLSQPTGDGSCTTDRLTIVGGSPAIVPICGENTGQHLYLNFAGSSPISLRIATNGDESFNRLWNIELSQIACASAERAPVGCLQYYTDETGEISSLNYGLGENPALNTIGARGSRQLANTNYGICIRPAAAKCSVSYSLPPNDRYAFTLSDNAIVIDPTLLGSAMLSVTGAACTTDFIIIPNPTGLTADRFCGLGFPGVTCKYGSGRRVGTIEAEMLTISVPSTSTASARPFVVYTVTNGNETPDVANRGFRLLYTQNACSAASTPVKPKPSGMDRSIRTSPKFGDVLGESVGDRAMELSFGKMLDIHGSMYVQCSSCRGEPPVVTVEIIHQR</sequence>
<reference evidence="4" key="2">
    <citation type="submission" date="2020-05" db="UniProtKB">
        <authorList>
            <consortium name="EnsemblMetazoa"/>
        </authorList>
    </citation>
    <scope>IDENTIFICATION</scope>
    <source>
        <strain evidence="4">CM1001059</strain>
    </source>
</reference>
<accession>A0A182TF82</accession>
<evidence type="ECO:0000313" key="4">
    <source>
        <dbReference type="EnsemblMetazoa" id="AMEC001233-PA"/>
    </source>
</evidence>
<evidence type="ECO:0000256" key="1">
    <source>
        <dbReference type="ARBA" id="ARBA00023157"/>
    </source>
</evidence>
<dbReference type="InterPro" id="IPR035914">
    <property type="entry name" value="Sperma_CUB_dom_sf"/>
</dbReference>
<keyword evidence="1" id="KW-1015">Disulfide bond</keyword>
<proteinExistence type="predicted"/>
<organism evidence="4 5">
    <name type="scientific">Anopheles melas</name>
    <dbReference type="NCBI Taxonomy" id="34690"/>
    <lineage>
        <taxon>Eukaryota</taxon>
        <taxon>Metazoa</taxon>
        <taxon>Ecdysozoa</taxon>
        <taxon>Arthropoda</taxon>
        <taxon>Hexapoda</taxon>
        <taxon>Insecta</taxon>
        <taxon>Pterygota</taxon>
        <taxon>Neoptera</taxon>
        <taxon>Endopterygota</taxon>
        <taxon>Diptera</taxon>
        <taxon>Nematocera</taxon>
        <taxon>Culicoidea</taxon>
        <taxon>Culicidae</taxon>
        <taxon>Anophelinae</taxon>
        <taxon>Anopheles</taxon>
    </lineage>
</organism>
<dbReference type="InterPro" id="IPR000859">
    <property type="entry name" value="CUB_dom"/>
</dbReference>
<dbReference type="Proteomes" id="UP000075902">
    <property type="component" value="Unassembled WGS sequence"/>
</dbReference>
<evidence type="ECO:0000313" key="5">
    <source>
        <dbReference type="Proteomes" id="UP000075902"/>
    </source>
</evidence>